<reference evidence="6 7" key="1">
    <citation type="journal article" date="2014" name="Genome Announc.">
        <title>Draft Genome Sequences of Two Vibrionaceae Species, Vibrio ponticus C121 and Photobacterium aphoticum C119, Isolated as Coral Reef Microbiota.</title>
        <authorList>
            <person name="Al-saari N."/>
            <person name="Meirelles P.M."/>
            <person name="Mino S."/>
            <person name="Suda W."/>
            <person name="Oshima K."/>
            <person name="Hattori M."/>
            <person name="Ohkuma M."/>
            <person name="Thompson F.L."/>
            <person name="Gomez-Gil B."/>
            <person name="Sawabe T."/>
            <person name="Sawabe T."/>
        </authorList>
    </citation>
    <scope>NUCLEOTIDE SEQUENCE [LARGE SCALE GENOMIC DNA]</scope>
    <source>
        <strain evidence="6 7">JCM 19237</strain>
    </source>
</reference>
<dbReference type="SUPFAM" id="SSF158442">
    <property type="entry name" value="DsbB-like"/>
    <property type="match status" value="1"/>
</dbReference>
<gene>
    <name evidence="6" type="ORF">JCM19237_934</name>
</gene>
<dbReference type="STRING" id="754436.JCM19237_934"/>
<comment type="subcellular location">
    <subcellularLocation>
        <location evidence="1">Membrane</location>
        <topology evidence="1">Multi-pass membrane protein</topology>
    </subcellularLocation>
</comment>
<proteinExistence type="predicted"/>
<evidence type="ECO:0000313" key="6">
    <source>
        <dbReference type="EMBL" id="GAL07696.1"/>
    </source>
</evidence>
<dbReference type="GO" id="GO:0015035">
    <property type="term" value="F:protein-disulfide reductase activity"/>
    <property type="evidence" value="ECO:0007669"/>
    <property type="project" value="InterPro"/>
</dbReference>
<dbReference type="InterPro" id="IPR023380">
    <property type="entry name" value="DsbB-like_sf"/>
</dbReference>
<comment type="caution">
    <text evidence="6">The sequence shown here is derived from an EMBL/GenBank/DDBJ whole genome shotgun (WGS) entry which is preliminary data.</text>
</comment>
<dbReference type="Proteomes" id="UP000029227">
    <property type="component" value="Unassembled WGS sequence"/>
</dbReference>
<feature type="transmembrane region" description="Helical" evidence="5">
    <location>
        <begin position="12"/>
        <end position="31"/>
    </location>
</feature>
<protein>
    <recommendedName>
        <fullName evidence="8">Disulfide bond formation protein B</fullName>
    </recommendedName>
</protein>
<accession>A0A090QXT1</accession>
<sequence length="69" mass="7556">MNPSFVTLLNTLGLLGITVVLLIGFVLQIAWDELPCPLCLLQRIGFGMVMFGSCSMSCTARNNAIMGWY</sequence>
<dbReference type="InterPro" id="IPR003752">
    <property type="entry name" value="DiS_bond_form_DsbB/BdbC"/>
</dbReference>
<evidence type="ECO:0000313" key="7">
    <source>
        <dbReference type="Proteomes" id="UP000029227"/>
    </source>
</evidence>
<dbReference type="GO" id="GO:0006457">
    <property type="term" value="P:protein folding"/>
    <property type="evidence" value="ECO:0007669"/>
    <property type="project" value="InterPro"/>
</dbReference>
<dbReference type="EMBL" id="BBMN01000018">
    <property type="protein sequence ID" value="GAL07696.1"/>
    <property type="molecule type" value="Genomic_DNA"/>
</dbReference>
<evidence type="ECO:0008006" key="8">
    <source>
        <dbReference type="Google" id="ProtNLM"/>
    </source>
</evidence>
<evidence type="ECO:0000256" key="2">
    <source>
        <dbReference type="ARBA" id="ARBA00022692"/>
    </source>
</evidence>
<keyword evidence="4 5" id="KW-0472">Membrane</keyword>
<evidence type="ECO:0000256" key="5">
    <source>
        <dbReference type="SAM" id="Phobius"/>
    </source>
</evidence>
<evidence type="ECO:0000256" key="3">
    <source>
        <dbReference type="ARBA" id="ARBA00022989"/>
    </source>
</evidence>
<dbReference type="GO" id="GO:0016020">
    <property type="term" value="C:membrane"/>
    <property type="evidence" value="ECO:0007669"/>
    <property type="project" value="UniProtKB-SubCell"/>
</dbReference>
<evidence type="ECO:0000256" key="4">
    <source>
        <dbReference type="ARBA" id="ARBA00023136"/>
    </source>
</evidence>
<evidence type="ECO:0000256" key="1">
    <source>
        <dbReference type="ARBA" id="ARBA00004141"/>
    </source>
</evidence>
<dbReference type="eggNOG" id="COG1495">
    <property type="taxonomic scope" value="Bacteria"/>
</dbReference>
<name>A0A090QXT1_9GAMM</name>
<dbReference type="Pfam" id="PF02600">
    <property type="entry name" value="DsbB"/>
    <property type="match status" value="1"/>
</dbReference>
<dbReference type="Gene3D" id="1.20.1550.10">
    <property type="entry name" value="DsbB-like"/>
    <property type="match status" value="1"/>
</dbReference>
<keyword evidence="2 5" id="KW-0812">Transmembrane</keyword>
<keyword evidence="3 5" id="KW-1133">Transmembrane helix</keyword>
<organism evidence="6 7">
    <name type="scientific">Photobacterium aphoticum</name>
    <dbReference type="NCBI Taxonomy" id="754436"/>
    <lineage>
        <taxon>Bacteria</taxon>
        <taxon>Pseudomonadati</taxon>
        <taxon>Pseudomonadota</taxon>
        <taxon>Gammaproteobacteria</taxon>
        <taxon>Vibrionales</taxon>
        <taxon>Vibrionaceae</taxon>
        <taxon>Photobacterium</taxon>
    </lineage>
</organism>
<dbReference type="AlphaFoldDB" id="A0A090QXT1"/>